<dbReference type="Gene3D" id="3.60.15.10">
    <property type="entry name" value="Ribonuclease Z/Hydroxyacylglutathione hydrolase-like"/>
    <property type="match status" value="1"/>
</dbReference>
<dbReference type="InterPro" id="IPR036866">
    <property type="entry name" value="RibonucZ/Hydroxyglut_hydro"/>
</dbReference>
<dbReference type="GO" id="GO:0016787">
    <property type="term" value="F:hydrolase activity"/>
    <property type="evidence" value="ECO:0007669"/>
    <property type="project" value="UniProtKB-KW"/>
</dbReference>
<dbReference type="AlphaFoldDB" id="A0A1S1Z432"/>
<feature type="domain" description="Metallo-beta-lactamase" evidence="1">
    <location>
        <begin position="34"/>
        <end position="229"/>
    </location>
</feature>
<protein>
    <submittedName>
        <fullName evidence="2">MBL fold metallo-hydrolase</fullName>
    </submittedName>
</protein>
<evidence type="ECO:0000259" key="1">
    <source>
        <dbReference type="SMART" id="SM00849"/>
    </source>
</evidence>
<dbReference type="PANTHER" id="PTHR42663:SF6">
    <property type="entry name" value="HYDROLASE C777.06C-RELATED"/>
    <property type="match status" value="1"/>
</dbReference>
<accession>A0A1S1Z432</accession>
<organism evidence="2 3">
    <name type="scientific">Flammeovirga pacifica</name>
    <dbReference type="NCBI Taxonomy" id="915059"/>
    <lineage>
        <taxon>Bacteria</taxon>
        <taxon>Pseudomonadati</taxon>
        <taxon>Bacteroidota</taxon>
        <taxon>Cytophagia</taxon>
        <taxon>Cytophagales</taxon>
        <taxon>Flammeovirgaceae</taxon>
        <taxon>Flammeovirga</taxon>
    </lineage>
</organism>
<dbReference type="STRING" id="915059.NH26_17715"/>
<dbReference type="SUPFAM" id="SSF56281">
    <property type="entry name" value="Metallo-hydrolase/oxidoreductase"/>
    <property type="match status" value="1"/>
</dbReference>
<dbReference type="SMART" id="SM00849">
    <property type="entry name" value="Lactamase_B"/>
    <property type="match status" value="1"/>
</dbReference>
<sequence>MKVTFLGTGTSQGIPIIGCKCEVCSSLDYRNKRLRSSIHIQTDNNESIIIDSGADFRQQVLRERITQLDGLLFTHQHKDHTAGMDDIRGFYFLNGQKPIELYATDTVFEQLKQEFSYMFAEHKYPGVPSVHLNSIQKGVTFNVGNTEILPIEVYHYKLPVLGFKIKNFAYITDANKIEDDQMEFLKNLDVLVINALQKEPHISHFTLDEAKEVIKKLNPKKAYITHIGHKMGLHADVQKDLPENVFLSEDGLILDI</sequence>
<keyword evidence="3" id="KW-1185">Reference proteome</keyword>
<dbReference type="CDD" id="cd16279">
    <property type="entry name" value="metallo-hydrolase-like_MBL-fold"/>
    <property type="match status" value="1"/>
</dbReference>
<name>A0A1S1Z432_FLAPC</name>
<gene>
    <name evidence="2" type="ORF">NH26_17715</name>
</gene>
<dbReference type="Pfam" id="PF12706">
    <property type="entry name" value="Lactamase_B_2"/>
    <property type="match status" value="1"/>
</dbReference>
<proteinExistence type="predicted"/>
<dbReference type="PANTHER" id="PTHR42663">
    <property type="entry name" value="HYDROLASE C777.06C-RELATED-RELATED"/>
    <property type="match status" value="1"/>
</dbReference>
<dbReference type="RefSeq" id="WP_044220156.1">
    <property type="nucleotide sequence ID" value="NZ_JRYR02000001.1"/>
</dbReference>
<dbReference type="EMBL" id="JRYR02000001">
    <property type="protein sequence ID" value="OHX68049.1"/>
    <property type="molecule type" value="Genomic_DNA"/>
</dbReference>
<dbReference type="OrthoDB" id="9781189at2"/>
<dbReference type="Proteomes" id="UP000179797">
    <property type="component" value="Unassembled WGS sequence"/>
</dbReference>
<comment type="caution">
    <text evidence="2">The sequence shown here is derived from an EMBL/GenBank/DDBJ whole genome shotgun (WGS) entry which is preliminary data.</text>
</comment>
<evidence type="ECO:0000313" key="3">
    <source>
        <dbReference type="Proteomes" id="UP000179797"/>
    </source>
</evidence>
<reference evidence="2 3" key="1">
    <citation type="journal article" date="2012" name="Int. J. Syst. Evol. Microbiol.">
        <title>Flammeovirga pacifica sp. nov., isolated from deep-sea sediment.</title>
        <authorList>
            <person name="Xu H."/>
            <person name="Fu Y."/>
            <person name="Yang N."/>
            <person name="Ding Z."/>
            <person name="Lai Q."/>
            <person name="Zeng R."/>
        </authorList>
    </citation>
    <scope>NUCLEOTIDE SEQUENCE [LARGE SCALE GENOMIC DNA]</scope>
    <source>
        <strain evidence="3">DSM 24597 / LMG 26175 / WPAGA1</strain>
    </source>
</reference>
<dbReference type="InterPro" id="IPR001279">
    <property type="entry name" value="Metallo-B-lactamas"/>
</dbReference>
<evidence type="ECO:0000313" key="2">
    <source>
        <dbReference type="EMBL" id="OHX68049.1"/>
    </source>
</evidence>